<dbReference type="Pfam" id="PF02623">
    <property type="entry name" value="FliW"/>
    <property type="match status" value="1"/>
</dbReference>
<dbReference type="RefSeq" id="WP_007865518.1">
    <property type="nucleotide sequence ID" value="NZ_KQ235878.1"/>
</dbReference>
<dbReference type="SUPFAM" id="SSF141457">
    <property type="entry name" value="BH3618-like"/>
    <property type="match status" value="1"/>
</dbReference>
<dbReference type="AlphaFoldDB" id="A0A0J9C0N8"/>
<name>A0A0J9C0N8_9FIRM</name>
<keyword evidence="3 5" id="KW-0810">Translation regulation</keyword>
<evidence type="ECO:0000256" key="5">
    <source>
        <dbReference type="HAMAP-Rule" id="MF_01185"/>
    </source>
</evidence>
<evidence type="ECO:0000313" key="7">
    <source>
        <dbReference type="Proteomes" id="UP000037392"/>
    </source>
</evidence>
<keyword evidence="1 5" id="KW-0963">Cytoplasm</keyword>
<organism evidence="6 7">
    <name type="scientific">[Clostridium] citroniae WAL-19142</name>
    <dbReference type="NCBI Taxonomy" id="742734"/>
    <lineage>
        <taxon>Bacteria</taxon>
        <taxon>Bacillati</taxon>
        <taxon>Bacillota</taxon>
        <taxon>Clostridia</taxon>
        <taxon>Lachnospirales</taxon>
        <taxon>Lachnospiraceae</taxon>
        <taxon>Enterocloster</taxon>
    </lineage>
</organism>
<dbReference type="EMBL" id="ADLK01000022">
    <property type="protein sequence ID" value="KMW18673.1"/>
    <property type="molecule type" value="Genomic_DNA"/>
</dbReference>
<comment type="function">
    <text evidence="5">Acts as an anti-CsrA protein, binds CsrA and prevents it from repressing translation of its target genes, one of which is flagellin. Binds to flagellin and participates in the assembly of the flagellum.</text>
</comment>
<dbReference type="GeneID" id="93163270"/>
<dbReference type="GO" id="GO:0044780">
    <property type="term" value="P:bacterial-type flagellum assembly"/>
    <property type="evidence" value="ECO:0007669"/>
    <property type="project" value="UniProtKB-UniRule"/>
</dbReference>
<evidence type="ECO:0000313" key="6">
    <source>
        <dbReference type="EMBL" id="KMW18673.1"/>
    </source>
</evidence>
<accession>A0A0J9C0N8</accession>
<comment type="similarity">
    <text evidence="5">Belongs to the FliW family.</text>
</comment>
<protein>
    <recommendedName>
        <fullName evidence="5">Flagellar assembly factor FliW</fullName>
    </recommendedName>
</protein>
<proteinExistence type="inferred from homology"/>
<evidence type="ECO:0000256" key="2">
    <source>
        <dbReference type="ARBA" id="ARBA00022795"/>
    </source>
</evidence>
<dbReference type="GO" id="GO:0005737">
    <property type="term" value="C:cytoplasm"/>
    <property type="evidence" value="ECO:0007669"/>
    <property type="project" value="UniProtKB-SubCell"/>
</dbReference>
<keyword evidence="4 5" id="KW-0143">Chaperone</keyword>
<dbReference type="OrthoDB" id="9801235at2"/>
<keyword evidence="2 5" id="KW-1005">Bacterial flagellum biogenesis</keyword>
<dbReference type="Gene3D" id="2.30.290.10">
    <property type="entry name" value="BH3618-like"/>
    <property type="match status" value="1"/>
</dbReference>
<comment type="subunit">
    <text evidence="5">Interacts with translational regulator CsrA and flagellin(s).</text>
</comment>
<dbReference type="Proteomes" id="UP000037392">
    <property type="component" value="Unassembled WGS sequence"/>
</dbReference>
<comment type="subcellular location">
    <subcellularLocation>
        <location evidence="5">Cytoplasm</location>
    </subcellularLocation>
</comment>
<evidence type="ECO:0000256" key="1">
    <source>
        <dbReference type="ARBA" id="ARBA00022490"/>
    </source>
</evidence>
<reference evidence="6 7" key="1">
    <citation type="submission" date="2011-04" db="EMBL/GenBank/DDBJ databases">
        <title>The Genome Sequence of Clostridium citroniae WAL-19142.</title>
        <authorList>
            <consortium name="The Broad Institute Genome Sequencing Platform"/>
            <person name="Earl A."/>
            <person name="Ward D."/>
            <person name="Feldgarden M."/>
            <person name="Gevers D."/>
            <person name="Warren Y.A."/>
            <person name="Tyrrell K.L."/>
            <person name="Citron D.M."/>
            <person name="Goldstein E.J."/>
            <person name="Daigneault M."/>
            <person name="Allen-Vercoe E."/>
            <person name="Young S.K."/>
            <person name="Zeng Q."/>
            <person name="Gargeya S."/>
            <person name="Fitzgerald M."/>
            <person name="Haas B."/>
            <person name="Abouelleil A."/>
            <person name="Alvarado L."/>
            <person name="Arachchi H.M."/>
            <person name="Berlin A."/>
            <person name="Brown A."/>
            <person name="Chapman S.B."/>
            <person name="Chen Z."/>
            <person name="Dunbar C."/>
            <person name="Freedman E."/>
            <person name="Gearin G."/>
            <person name="Gellesch M."/>
            <person name="Goldberg J."/>
            <person name="Griggs A."/>
            <person name="Gujja S."/>
            <person name="Heilman E.R."/>
            <person name="Heiman D."/>
            <person name="Howarth C."/>
            <person name="Larson L."/>
            <person name="Lui A."/>
            <person name="MacDonald P.J."/>
            <person name="Mehta T."/>
            <person name="Montmayeur A."/>
            <person name="Murphy C."/>
            <person name="Neiman D."/>
            <person name="Pearson M."/>
            <person name="Priest M."/>
            <person name="Roberts A."/>
            <person name="Saif S."/>
            <person name="Shea T."/>
            <person name="Shenoy N."/>
            <person name="Sisk P."/>
            <person name="Stolte C."/>
            <person name="Sykes S."/>
            <person name="White J."/>
            <person name="Yandava C."/>
            <person name="Wortman J."/>
            <person name="Nusbaum C."/>
            <person name="Birren B."/>
        </authorList>
    </citation>
    <scope>NUCLEOTIDE SEQUENCE [LARGE SCALE GENOMIC DNA]</scope>
    <source>
        <strain evidence="6 7">WAL-19142</strain>
    </source>
</reference>
<dbReference type="PANTHER" id="PTHR39190:SF1">
    <property type="entry name" value="FLAGELLAR ASSEMBLY FACTOR FLIW"/>
    <property type="match status" value="1"/>
</dbReference>
<gene>
    <name evidence="5" type="primary">fliW</name>
    <name evidence="6" type="ORF">HMPREF9470_02777</name>
</gene>
<sequence>MKIETRDFGILDIEENNIITFKQPLFGFEEYTQYVLVNDSNMGNGICWLQSIEQKNVCFIMLNPLEVRRDYAPVVMQDVLILLQAVPEDNLDCWVLMVIGETFRDSTVNLKSPVIINHETNLGVQVILDQDYPIRQPIFSRGERDGLC</sequence>
<dbReference type="InterPro" id="IPR003775">
    <property type="entry name" value="Flagellar_assembly_factor_FliW"/>
</dbReference>
<dbReference type="PANTHER" id="PTHR39190">
    <property type="entry name" value="FLAGELLAR ASSEMBLY FACTOR FLIW"/>
    <property type="match status" value="1"/>
</dbReference>
<comment type="caution">
    <text evidence="6">The sequence shown here is derived from an EMBL/GenBank/DDBJ whole genome shotgun (WGS) entry which is preliminary data.</text>
</comment>
<dbReference type="PATRIC" id="fig|742734.4.peg.2977"/>
<evidence type="ECO:0000256" key="3">
    <source>
        <dbReference type="ARBA" id="ARBA00022845"/>
    </source>
</evidence>
<dbReference type="InterPro" id="IPR024046">
    <property type="entry name" value="Flagellar_assmbl_FliW_dom_sf"/>
</dbReference>
<evidence type="ECO:0000256" key="4">
    <source>
        <dbReference type="ARBA" id="ARBA00023186"/>
    </source>
</evidence>
<dbReference type="GO" id="GO:0006417">
    <property type="term" value="P:regulation of translation"/>
    <property type="evidence" value="ECO:0007669"/>
    <property type="project" value="UniProtKB-KW"/>
</dbReference>
<dbReference type="HAMAP" id="MF_01185">
    <property type="entry name" value="FliW"/>
    <property type="match status" value="1"/>
</dbReference>